<gene>
    <name evidence="2" type="ORF">CINCED_3A001894</name>
</gene>
<keyword evidence="3" id="KW-1185">Reference proteome</keyword>
<reference evidence="2 3" key="1">
    <citation type="submission" date="2019-08" db="EMBL/GenBank/DDBJ databases">
        <authorList>
            <person name="Alioto T."/>
            <person name="Alioto T."/>
            <person name="Gomez Garrido J."/>
        </authorList>
    </citation>
    <scope>NUCLEOTIDE SEQUENCE [LARGE SCALE GENOMIC DNA]</scope>
</reference>
<dbReference type="AlphaFoldDB" id="A0A5E4NHV2"/>
<dbReference type="Proteomes" id="UP000325440">
    <property type="component" value="Unassembled WGS sequence"/>
</dbReference>
<evidence type="ECO:0000313" key="2">
    <source>
        <dbReference type="EMBL" id="VVC41921.1"/>
    </source>
</evidence>
<proteinExistence type="predicted"/>
<name>A0A5E4NHV2_9HEMI</name>
<accession>A0A5E4NHV2</accession>
<protein>
    <submittedName>
        <fullName evidence="2">Uncharacterized protein</fullName>
    </submittedName>
</protein>
<organism evidence="2 3">
    <name type="scientific">Cinara cedri</name>
    <dbReference type="NCBI Taxonomy" id="506608"/>
    <lineage>
        <taxon>Eukaryota</taxon>
        <taxon>Metazoa</taxon>
        <taxon>Ecdysozoa</taxon>
        <taxon>Arthropoda</taxon>
        <taxon>Hexapoda</taxon>
        <taxon>Insecta</taxon>
        <taxon>Pterygota</taxon>
        <taxon>Neoptera</taxon>
        <taxon>Paraneoptera</taxon>
        <taxon>Hemiptera</taxon>
        <taxon>Sternorrhyncha</taxon>
        <taxon>Aphidomorpha</taxon>
        <taxon>Aphidoidea</taxon>
        <taxon>Aphididae</taxon>
        <taxon>Lachninae</taxon>
        <taxon>Cinara</taxon>
    </lineage>
</organism>
<feature type="region of interest" description="Disordered" evidence="1">
    <location>
        <begin position="48"/>
        <end position="79"/>
    </location>
</feature>
<dbReference type="EMBL" id="CABPRJ010001931">
    <property type="protein sequence ID" value="VVC41921.1"/>
    <property type="molecule type" value="Genomic_DNA"/>
</dbReference>
<evidence type="ECO:0000313" key="3">
    <source>
        <dbReference type="Proteomes" id="UP000325440"/>
    </source>
</evidence>
<evidence type="ECO:0000256" key="1">
    <source>
        <dbReference type="SAM" id="MobiDB-lite"/>
    </source>
</evidence>
<sequence length="228" mass="25641">MKPKKTVESDEEMIAETKLHQVTEKKKQLTYSISCDNTKSEDTCVSENLRPHVEGAGAGQDAADDQDRPLEEPLPLDGRQCASGETALERRHRANVLEALVLLRVAAQKKVRQLRADCRCDCIPAAERKYLANRFAETTDRVDECIVQMIRSRRLGGGAATGHSSLTIAGMYASVYRLENRYNMDRQRYIDALPVTGSGNRRNCGLFNGCKDIMRFLCRDKSTKEDKK</sequence>